<dbReference type="RefSeq" id="WP_137096849.1">
    <property type="nucleotide sequence ID" value="NZ_SWMS01000027.1"/>
</dbReference>
<evidence type="ECO:0000256" key="4">
    <source>
        <dbReference type="SAM" id="MobiDB-lite"/>
    </source>
</evidence>
<keyword evidence="5" id="KW-0472">Membrane</keyword>
<feature type="compositionally biased region" description="Polar residues" evidence="4">
    <location>
        <begin position="633"/>
        <end position="643"/>
    </location>
</feature>
<name>A0ABY2RX40_9PSEU</name>
<feature type="compositionally biased region" description="Pro residues" evidence="4">
    <location>
        <begin position="285"/>
        <end position="313"/>
    </location>
</feature>
<dbReference type="SMART" id="SM01043">
    <property type="entry name" value="BTAD"/>
    <property type="match status" value="1"/>
</dbReference>
<keyword evidence="5" id="KW-0812">Transmembrane</keyword>
<dbReference type="Gene3D" id="1.10.10.10">
    <property type="entry name" value="Winged helix-like DNA-binding domain superfamily/Winged helix DNA-binding domain"/>
    <property type="match status" value="1"/>
</dbReference>
<dbReference type="SUPFAM" id="SSF46894">
    <property type="entry name" value="C-terminal effector domain of the bipartite response regulators"/>
    <property type="match status" value="1"/>
</dbReference>
<feature type="domain" description="OmpR/PhoB-type" evidence="6">
    <location>
        <begin position="778"/>
        <end position="857"/>
    </location>
</feature>
<feature type="transmembrane region" description="Helical" evidence="5">
    <location>
        <begin position="21"/>
        <end position="52"/>
    </location>
</feature>
<comment type="caution">
    <text evidence="8">The sequence shown here is derived from an EMBL/GenBank/DDBJ whole genome shotgun (WGS) entry which is preliminary data.</text>
</comment>
<sequence length="1018" mass="109443">MTAHSHSSHRKPIRPRTGRPAWWALAAVLRFVRGLLALVVLLALVAGLPWALVHFVGWPLPDDVPTWDEIQATLLNPMSAQFLLNTLAVLCWIVWFFFALDVLRCTVDAARGITWPQVRPPGPLHGLAAALIGTIVLTLLGNRTPYTAPTPTTAALTADLTPVAVVAPLTPGPAMQAAAPQAAVIPATTLVVDRAAPAPPGMVQVTEEVRLPHDGIYDSLWRVAERIYGPGGGSRWPELFQLNRGVEQPDGRALTQPNLVRPGWKITAYIPAPPEQHPPGEQQPQVPPPQPPPPPTSTAPTTPPSTQPAPNTTPAPATADEAGQHHDDQAEPGLDLLTGVFVSLGLAGAITTAMVSVRMWRRRRYRVGSGDRADLQRPIAPVVRALRAAYDHDEEGDRRPVDDVEFVDLAPAPPRIHVTAAGALEPDDEPVPVPARVGVRGGRELALNLASTRGLGLAGPGATAAARALLLHLLTEQQPGDGIRVLVPADDLHLVFDGADVENLPSTVHVVATLDAALDEMEAALLTRTRHAIEETETQSTPASLVLLASPAPHAERRLQAVLDNGSTLGLAGVLLGQWRPGATVRVRHDGTVSATSPGLGDALADTRLFSLPATDATELLEVLRDAEGPTDLATSDHATSGLTGDELAPPADDHDVAPTPSVPAQRSVDEMTQLESTRPPEQEDNQQTSPAPSLQLLDVQPIPVDVQPTGPAPATPDDDDTDERRTAAEDVEPAADQAPAAEEPRKPDNGDGAAPQPPLVVRVLGRLHLALRGDEGEKELSGALTPKQRELLVYLALHPHGVRREVLNEAVWPDSRPPRPYNSFHNTLSMLRRALTDATDGRINNLVLNDDGRYQLNDELAVVDYWQLQHALQAPRPPDAAAQAQLHDAIELYQGDLAEDLLVPWIEPFREATRRDVLDALGALIRAHGDSDPETMLTLLERTRKLDRYNEGVYRDIIRTQARLDQYAAIPRTLALLTTTLDEIGQHPSADTLNLADFLQRRGSTRRAISTDNAAAS</sequence>
<dbReference type="InterPro" id="IPR036779">
    <property type="entry name" value="LysM_dom_sf"/>
</dbReference>
<organism evidence="8 9">
    <name type="scientific">Prauserella endophytica</name>
    <dbReference type="NCBI Taxonomy" id="1592324"/>
    <lineage>
        <taxon>Bacteria</taxon>
        <taxon>Bacillati</taxon>
        <taxon>Actinomycetota</taxon>
        <taxon>Actinomycetes</taxon>
        <taxon>Pseudonocardiales</taxon>
        <taxon>Pseudonocardiaceae</taxon>
        <taxon>Prauserella</taxon>
        <taxon>Prauserella coralliicola group</taxon>
    </lineage>
</organism>
<dbReference type="Pfam" id="PF03704">
    <property type="entry name" value="BTAD"/>
    <property type="match status" value="1"/>
</dbReference>
<dbReference type="Gene3D" id="3.10.350.10">
    <property type="entry name" value="LysM domain"/>
    <property type="match status" value="1"/>
</dbReference>
<dbReference type="InterPro" id="IPR051677">
    <property type="entry name" value="AfsR-DnrI-RedD_regulator"/>
</dbReference>
<keyword evidence="5" id="KW-1133">Transmembrane helix</keyword>
<dbReference type="Proteomes" id="UP000309992">
    <property type="component" value="Unassembled WGS sequence"/>
</dbReference>
<evidence type="ECO:0000256" key="3">
    <source>
        <dbReference type="ARBA" id="ARBA00023163"/>
    </source>
</evidence>
<evidence type="ECO:0000259" key="6">
    <source>
        <dbReference type="SMART" id="SM00862"/>
    </source>
</evidence>
<feature type="transmembrane region" description="Helical" evidence="5">
    <location>
        <begin position="124"/>
        <end position="141"/>
    </location>
</feature>
<evidence type="ECO:0000313" key="8">
    <source>
        <dbReference type="EMBL" id="TKG62360.1"/>
    </source>
</evidence>
<feature type="region of interest" description="Disordered" evidence="4">
    <location>
        <begin position="269"/>
        <end position="331"/>
    </location>
</feature>
<dbReference type="InterPro" id="IPR016032">
    <property type="entry name" value="Sig_transdc_resp-reg_C-effctor"/>
</dbReference>
<dbReference type="InterPro" id="IPR005158">
    <property type="entry name" value="BTAD"/>
</dbReference>
<keyword evidence="2" id="KW-0238">DNA-binding</keyword>
<evidence type="ECO:0000256" key="5">
    <source>
        <dbReference type="SAM" id="Phobius"/>
    </source>
</evidence>
<dbReference type="EMBL" id="SWMS01000027">
    <property type="protein sequence ID" value="TKG62360.1"/>
    <property type="molecule type" value="Genomic_DNA"/>
</dbReference>
<feature type="domain" description="Bacterial transcriptional activator" evidence="7">
    <location>
        <begin position="864"/>
        <end position="1001"/>
    </location>
</feature>
<accession>A0ABY2RX40</accession>
<dbReference type="SMART" id="SM00862">
    <property type="entry name" value="Trans_reg_C"/>
    <property type="match status" value="1"/>
</dbReference>
<keyword evidence="3" id="KW-0804">Transcription</keyword>
<protein>
    <submittedName>
        <fullName evidence="8">Transcriptional regulator</fullName>
    </submittedName>
</protein>
<dbReference type="PANTHER" id="PTHR35807:SF1">
    <property type="entry name" value="TRANSCRIPTIONAL REGULATOR REDD"/>
    <property type="match status" value="1"/>
</dbReference>
<gene>
    <name evidence="8" type="ORF">FCN18_32120</name>
</gene>
<feature type="transmembrane region" description="Helical" evidence="5">
    <location>
        <begin position="82"/>
        <end position="103"/>
    </location>
</feature>
<evidence type="ECO:0000256" key="2">
    <source>
        <dbReference type="ARBA" id="ARBA00023125"/>
    </source>
</evidence>
<keyword evidence="1" id="KW-0805">Transcription regulation</keyword>
<dbReference type="InterPro" id="IPR001867">
    <property type="entry name" value="OmpR/PhoB-type_DNA-bd"/>
</dbReference>
<evidence type="ECO:0000259" key="7">
    <source>
        <dbReference type="SMART" id="SM01043"/>
    </source>
</evidence>
<evidence type="ECO:0000313" key="9">
    <source>
        <dbReference type="Proteomes" id="UP000309992"/>
    </source>
</evidence>
<keyword evidence="9" id="KW-1185">Reference proteome</keyword>
<dbReference type="InterPro" id="IPR036388">
    <property type="entry name" value="WH-like_DNA-bd_sf"/>
</dbReference>
<reference evidence="8 9" key="1">
    <citation type="journal article" date="2015" name="Antonie Van Leeuwenhoek">
        <title>Prauserella endophytica sp. nov., an endophytic actinobacterium isolated from Tamarix taklamakanensis.</title>
        <authorList>
            <person name="Liu J.M."/>
            <person name="Habden X."/>
            <person name="Guo L."/>
            <person name="Tuo L."/>
            <person name="Jiang Z.K."/>
            <person name="Liu S.W."/>
            <person name="Liu X.F."/>
            <person name="Chen L."/>
            <person name="Li R.F."/>
            <person name="Zhang Y.Q."/>
            <person name="Sun C.H."/>
        </authorList>
    </citation>
    <scope>NUCLEOTIDE SEQUENCE [LARGE SCALE GENOMIC DNA]</scope>
    <source>
        <strain evidence="8 9">CGMCC 4.7182</strain>
    </source>
</reference>
<dbReference type="PANTHER" id="PTHR35807">
    <property type="entry name" value="TRANSCRIPTIONAL REGULATOR REDD-RELATED"/>
    <property type="match status" value="1"/>
</dbReference>
<proteinExistence type="predicted"/>
<evidence type="ECO:0000256" key="1">
    <source>
        <dbReference type="ARBA" id="ARBA00023015"/>
    </source>
</evidence>
<feature type="region of interest" description="Disordered" evidence="4">
    <location>
        <begin position="631"/>
        <end position="691"/>
    </location>
</feature>
<feature type="region of interest" description="Disordered" evidence="4">
    <location>
        <begin position="704"/>
        <end position="758"/>
    </location>
</feature>